<comment type="caution">
    <text evidence="1">The sequence shown here is derived from an EMBL/GenBank/DDBJ whole genome shotgun (WGS) entry which is preliminary data.</text>
</comment>
<proteinExistence type="predicted"/>
<protein>
    <submittedName>
        <fullName evidence="1">Uncharacterized protein</fullName>
    </submittedName>
</protein>
<reference evidence="1 2" key="1">
    <citation type="journal article" date="2024" name="Proc. Natl. Acad. Sci. U.S.A.">
        <title>The genetic regulatory architecture and epigenomic basis for age-related changes in rattlesnake venom.</title>
        <authorList>
            <person name="Hogan M.P."/>
            <person name="Holding M.L."/>
            <person name="Nystrom G.S."/>
            <person name="Colston T.J."/>
            <person name="Bartlett D.A."/>
            <person name="Mason A.J."/>
            <person name="Ellsworth S.A."/>
            <person name="Rautsaw R.M."/>
            <person name="Lawrence K.C."/>
            <person name="Strickland J.L."/>
            <person name="He B."/>
            <person name="Fraser P."/>
            <person name="Margres M.J."/>
            <person name="Gilbert D.M."/>
            <person name="Gibbs H.L."/>
            <person name="Parkinson C.L."/>
            <person name="Rokyta D.R."/>
        </authorList>
    </citation>
    <scope>NUCLEOTIDE SEQUENCE [LARGE SCALE GENOMIC DNA]</scope>
    <source>
        <strain evidence="1">DRR0105</strain>
    </source>
</reference>
<evidence type="ECO:0000313" key="1">
    <source>
        <dbReference type="EMBL" id="KAK9398076.1"/>
    </source>
</evidence>
<accession>A0AAW1B8R1</accession>
<organism evidence="1 2">
    <name type="scientific">Crotalus adamanteus</name>
    <name type="common">Eastern diamondback rattlesnake</name>
    <dbReference type="NCBI Taxonomy" id="8729"/>
    <lineage>
        <taxon>Eukaryota</taxon>
        <taxon>Metazoa</taxon>
        <taxon>Chordata</taxon>
        <taxon>Craniata</taxon>
        <taxon>Vertebrata</taxon>
        <taxon>Euteleostomi</taxon>
        <taxon>Lepidosauria</taxon>
        <taxon>Squamata</taxon>
        <taxon>Bifurcata</taxon>
        <taxon>Unidentata</taxon>
        <taxon>Episquamata</taxon>
        <taxon>Toxicofera</taxon>
        <taxon>Serpentes</taxon>
        <taxon>Colubroidea</taxon>
        <taxon>Viperidae</taxon>
        <taxon>Crotalinae</taxon>
        <taxon>Crotalus</taxon>
    </lineage>
</organism>
<dbReference type="Proteomes" id="UP001474421">
    <property type="component" value="Unassembled WGS sequence"/>
</dbReference>
<sequence length="70" mass="7939">MVGSLFNRNNQPLFSSHQRVILCLQKQLSILSGNEQSKDRRHQISIIALEIHNAENLTLSYTKTLSSTKS</sequence>
<keyword evidence="2" id="KW-1185">Reference proteome</keyword>
<gene>
    <name evidence="1" type="ORF">NXF25_021437</name>
</gene>
<name>A0AAW1B8R1_CROAD</name>
<dbReference type="EMBL" id="JAOTOJ010000008">
    <property type="protein sequence ID" value="KAK9398076.1"/>
    <property type="molecule type" value="Genomic_DNA"/>
</dbReference>
<dbReference type="AlphaFoldDB" id="A0AAW1B8R1"/>
<evidence type="ECO:0000313" key="2">
    <source>
        <dbReference type="Proteomes" id="UP001474421"/>
    </source>
</evidence>